<protein>
    <recommendedName>
        <fullName evidence="6">O-antigen ligase-related domain-containing protein</fullName>
    </recommendedName>
</protein>
<evidence type="ECO:0000256" key="5">
    <source>
        <dbReference type="SAM" id="Phobius"/>
    </source>
</evidence>
<dbReference type="PANTHER" id="PTHR37422:SF13">
    <property type="entry name" value="LIPOPOLYSACCHARIDE BIOSYNTHESIS PROTEIN PA4999-RELATED"/>
    <property type="match status" value="1"/>
</dbReference>
<feature type="transmembrane region" description="Helical" evidence="5">
    <location>
        <begin position="337"/>
        <end position="358"/>
    </location>
</feature>
<feature type="transmembrane region" description="Helical" evidence="5">
    <location>
        <begin position="183"/>
        <end position="199"/>
    </location>
</feature>
<dbReference type="InterPro" id="IPR051533">
    <property type="entry name" value="WaaL-like"/>
</dbReference>
<keyword evidence="2 5" id="KW-0812">Transmembrane</keyword>
<dbReference type="Proteomes" id="UP000304864">
    <property type="component" value="Chromosome"/>
</dbReference>
<proteinExistence type="predicted"/>
<sequence length="415" mass="47189">MFEAIKTMKPVERLFSVMSLCAVVPLYFEDTRQVLGLIFIAIMSYLFFRKDKPKTYSFHRYEKWWLWSAVIYAVVFILSFLLRPPYTDDGSWRIAAPIFILLLSVWYFLAIRYDVQAKLIKFVAIASVVTATALFVIEVLVIHWPLGYRLGLVYSDLGATGFIVPITAIMLAVLWLSDRSNKYLWLFIVGFILASLSGGRTSMSLVVIPIVFVLYYVLFFSSLFTKQQKTILLMLSIIFISLAAWFAKDKLVETVSDYQIAQQGEFYSSLGLRYAMNDIGLSVFQNNSLVGVGPSEYKESLKAESENSNYSTQVKDSIQGFMQIHNQYLMDMILSGWFGLLSVLGFIFLPAVIFLCLLKRNQQSLALRAALGLSVAIGFIQLFGANFTYTYTTIFYVMAMGSLISFLSKKQESLQ</sequence>
<reference evidence="7 8" key="1">
    <citation type="submission" date="2019-05" db="EMBL/GenBank/DDBJ databases">
        <title>Thiomicrorhabdus sediminis sp. nov, a novel sulfur-oxidizing bacterium isolated from coastal sediment.</title>
        <authorList>
            <person name="Liu X."/>
        </authorList>
    </citation>
    <scope>NUCLEOTIDE SEQUENCE [LARGE SCALE GENOMIC DNA]</scope>
    <source>
        <strain evidence="7 8">G1</strain>
    </source>
</reference>
<feature type="transmembrane region" description="Helical" evidence="5">
    <location>
        <begin position="365"/>
        <end position="383"/>
    </location>
</feature>
<accession>A0A4P9K6L1</accession>
<organism evidence="7 8">
    <name type="scientific">Thiomicrorhabdus sediminis</name>
    <dbReference type="NCBI Taxonomy" id="2580412"/>
    <lineage>
        <taxon>Bacteria</taxon>
        <taxon>Pseudomonadati</taxon>
        <taxon>Pseudomonadota</taxon>
        <taxon>Gammaproteobacteria</taxon>
        <taxon>Thiotrichales</taxon>
        <taxon>Piscirickettsiaceae</taxon>
        <taxon>Thiomicrorhabdus</taxon>
    </lineage>
</organism>
<dbReference type="PANTHER" id="PTHR37422">
    <property type="entry name" value="TEICHURONIC ACID BIOSYNTHESIS PROTEIN TUAE"/>
    <property type="match status" value="1"/>
</dbReference>
<dbReference type="Pfam" id="PF04932">
    <property type="entry name" value="Wzy_C"/>
    <property type="match status" value="1"/>
</dbReference>
<gene>
    <name evidence="7" type="ORF">FE785_08705</name>
</gene>
<evidence type="ECO:0000256" key="2">
    <source>
        <dbReference type="ARBA" id="ARBA00022692"/>
    </source>
</evidence>
<feature type="transmembrane region" description="Helical" evidence="5">
    <location>
        <begin position="34"/>
        <end position="52"/>
    </location>
</feature>
<comment type="subcellular location">
    <subcellularLocation>
        <location evidence="1">Membrane</location>
        <topology evidence="1">Multi-pass membrane protein</topology>
    </subcellularLocation>
</comment>
<dbReference type="InterPro" id="IPR007016">
    <property type="entry name" value="O-antigen_ligase-rel_domated"/>
</dbReference>
<feature type="transmembrane region" description="Helical" evidence="5">
    <location>
        <begin position="64"/>
        <end position="82"/>
    </location>
</feature>
<feature type="transmembrane region" description="Helical" evidence="5">
    <location>
        <begin position="122"/>
        <end position="145"/>
    </location>
</feature>
<evidence type="ECO:0000259" key="6">
    <source>
        <dbReference type="Pfam" id="PF04932"/>
    </source>
</evidence>
<dbReference type="OrthoDB" id="5611768at2"/>
<feature type="transmembrane region" description="Helical" evidence="5">
    <location>
        <begin position="157"/>
        <end position="176"/>
    </location>
</feature>
<feature type="transmembrane region" description="Helical" evidence="5">
    <location>
        <begin position="389"/>
        <end position="407"/>
    </location>
</feature>
<dbReference type="GO" id="GO:0016020">
    <property type="term" value="C:membrane"/>
    <property type="evidence" value="ECO:0007669"/>
    <property type="project" value="UniProtKB-SubCell"/>
</dbReference>
<feature type="transmembrane region" description="Helical" evidence="5">
    <location>
        <begin position="205"/>
        <end position="224"/>
    </location>
</feature>
<feature type="transmembrane region" description="Helical" evidence="5">
    <location>
        <begin position="231"/>
        <end position="247"/>
    </location>
</feature>
<evidence type="ECO:0000256" key="1">
    <source>
        <dbReference type="ARBA" id="ARBA00004141"/>
    </source>
</evidence>
<evidence type="ECO:0000313" key="7">
    <source>
        <dbReference type="EMBL" id="QCU90702.1"/>
    </source>
</evidence>
<dbReference type="KEGG" id="thig:FE785_08705"/>
<evidence type="ECO:0000313" key="8">
    <source>
        <dbReference type="Proteomes" id="UP000304864"/>
    </source>
</evidence>
<keyword evidence="8" id="KW-1185">Reference proteome</keyword>
<dbReference type="RefSeq" id="WP_138565376.1">
    <property type="nucleotide sequence ID" value="NZ_CP040602.1"/>
</dbReference>
<dbReference type="EMBL" id="CP040602">
    <property type="protein sequence ID" value="QCU90702.1"/>
    <property type="molecule type" value="Genomic_DNA"/>
</dbReference>
<feature type="domain" description="O-antigen ligase-related" evidence="6">
    <location>
        <begin position="186"/>
        <end position="343"/>
    </location>
</feature>
<dbReference type="AlphaFoldDB" id="A0A4P9K6L1"/>
<keyword evidence="3 5" id="KW-1133">Transmembrane helix</keyword>
<keyword evidence="4 5" id="KW-0472">Membrane</keyword>
<name>A0A4P9K6L1_9GAMM</name>
<feature type="transmembrane region" description="Helical" evidence="5">
    <location>
        <begin position="94"/>
        <end position="110"/>
    </location>
</feature>
<evidence type="ECO:0000256" key="4">
    <source>
        <dbReference type="ARBA" id="ARBA00023136"/>
    </source>
</evidence>
<evidence type="ECO:0000256" key="3">
    <source>
        <dbReference type="ARBA" id="ARBA00022989"/>
    </source>
</evidence>